<feature type="compositionally biased region" description="Low complexity" evidence="1">
    <location>
        <begin position="1"/>
        <end position="11"/>
    </location>
</feature>
<gene>
    <name evidence="2" type="ORF">GPUH_LOCUS17882</name>
</gene>
<accession>A0A183EA91</accession>
<sequence>MSSRKQSVSSSEKQEHSEVHQRDAKNLIRYTREELFGMKDLPASRVRPECLSADFDKYHFIILKNISRPGVPFLPSELSGNIFLKFRLSSFPGL</sequence>
<name>A0A183EA91_9BILA</name>
<organism evidence="4">
    <name type="scientific">Gongylonema pulchrum</name>
    <dbReference type="NCBI Taxonomy" id="637853"/>
    <lineage>
        <taxon>Eukaryota</taxon>
        <taxon>Metazoa</taxon>
        <taxon>Ecdysozoa</taxon>
        <taxon>Nematoda</taxon>
        <taxon>Chromadorea</taxon>
        <taxon>Rhabditida</taxon>
        <taxon>Spirurina</taxon>
        <taxon>Spiruromorpha</taxon>
        <taxon>Spiruroidea</taxon>
        <taxon>Gongylonematidae</taxon>
        <taxon>Gongylonema</taxon>
    </lineage>
</organism>
<protein>
    <submittedName>
        <fullName evidence="4">DOCK7</fullName>
    </submittedName>
</protein>
<dbReference type="EMBL" id="UYRT01085829">
    <property type="protein sequence ID" value="VDN30627.1"/>
    <property type="molecule type" value="Genomic_DNA"/>
</dbReference>
<dbReference type="Proteomes" id="UP000271098">
    <property type="component" value="Unassembled WGS sequence"/>
</dbReference>
<keyword evidence="3" id="KW-1185">Reference proteome</keyword>
<evidence type="ECO:0000256" key="1">
    <source>
        <dbReference type="SAM" id="MobiDB-lite"/>
    </source>
</evidence>
<evidence type="ECO:0000313" key="3">
    <source>
        <dbReference type="Proteomes" id="UP000271098"/>
    </source>
</evidence>
<reference evidence="4" key="1">
    <citation type="submission" date="2016-06" db="UniProtKB">
        <authorList>
            <consortium name="WormBaseParasite"/>
        </authorList>
    </citation>
    <scope>IDENTIFICATION</scope>
</reference>
<feature type="compositionally biased region" description="Basic and acidic residues" evidence="1">
    <location>
        <begin position="12"/>
        <end position="25"/>
    </location>
</feature>
<feature type="region of interest" description="Disordered" evidence="1">
    <location>
        <begin position="1"/>
        <end position="25"/>
    </location>
</feature>
<proteinExistence type="predicted"/>
<reference evidence="2 3" key="2">
    <citation type="submission" date="2018-11" db="EMBL/GenBank/DDBJ databases">
        <authorList>
            <consortium name="Pathogen Informatics"/>
        </authorList>
    </citation>
    <scope>NUCLEOTIDE SEQUENCE [LARGE SCALE GENOMIC DNA]</scope>
</reference>
<dbReference type="WBParaSite" id="GPUH_0001790701-mRNA-1">
    <property type="protein sequence ID" value="GPUH_0001790701-mRNA-1"/>
    <property type="gene ID" value="GPUH_0001790701"/>
</dbReference>
<dbReference type="AlphaFoldDB" id="A0A183EA91"/>
<evidence type="ECO:0000313" key="2">
    <source>
        <dbReference type="EMBL" id="VDN30627.1"/>
    </source>
</evidence>
<evidence type="ECO:0000313" key="4">
    <source>
        <dbReference type="WBParaSite" id="GPUH_0001790701-mRNA-1"/>
    </source>
</evidence>